<evidence type="ECO:0000256" key="2">
    <source>
        <dbReference type="ARBA" id="ARBA00022898"/>
    </source>
</evidence>
<dbReference type="PANTHER" id="PTHR46577">
    <property type="entry name" value="HTH-TYPE TRANSCRIPTIONAL REGULATORY PROTEIN GABR"/>
    <property type="match status" value="1"/>
</dbReference>
<dbReference type="SMART" id="SM00345">
    <property type="entry name" value="HTH_GNTR"/>
    <property type="match status" value="1"/>
</dbReference>
<keyword evidence="8" id="KW-0808">Transferase</keyword>
<protein>
    <submittedName>
        <fullName evidence="8">PLP-dependent aminotransferase family protein</fullName>
    </submittedName>
</protein>
<organism evidence="8 9">
    <name type="scientific">Microbacterium psychrotolerans</name>
    <dbReference type="NCBI Taxonomy" id="3068321"/>
    <lineage>
        <taxon>Bacteria</taxon>
        <taxon>Bacillati</taxon>
        <taxon>Actinomycetota</taxon>
        <taxon>Actinomycetes</taxon>
        <taxon>Micrococcales</taxon>
        <taxon>Microbacteriaceae</taxon>
        <taxon>Microbacterium</taxon>
    </lineage>
</organism>
<feature type="region of interest" description="Disordered" evidence="6">
    <location>
        <begin position="86"/>
        <end position="108"/>
    </location>
</feature>
<evidence type="ECO:0000259" key="7">
    <source>
        <dbReference type="PROSITE" id="PS50949"/>
    </source>
</evidence>
<feature type="domain" description="HTH gntR-type" evidence="7">
    <location>
        <begin position="20"/>
        <end position="88"/>
    </location>
</feature>
<name>A0ABU0Z6D6_9MICO</name>
<dbReference type="InterPro" id="IPR036388">
    <property type="entry name" value="WH-like_DNA-bd_sf"/>
</dbReference>
<sequence>MSQNWTTSDLSLALAVAAGPRWGARLQAALRDAVRAGVLREGDALPSTRELADHFGVARGTIVRVYEQLGAEGYLTSRAGARTRISSGAVPANRTPPPRAPGAPPRWDLRPGVPDLRRFPAADWVWAYGEATRRIGSSDLDYSDGRGHPRAREAVADHLRRVRAAATTADQVLLCQGFAQALSLVLPALAARGVRVLAVEDPGDRSVDAVARAVGLRLAPIPVDASGMRADLLADSGAQAVLVTPAHQSPTGVVLSAARRLELVEWAAGSGAWIVEDDYDSEFRYDRTPLGALQGLAPDRVVLIGSASKTHAPATRVAWMAAPASLVDGLAARRRVADRGGPALHELAFAALVDSGRHDKHVRAMRSAYSARRAVVLSALERLLPTASLTGLAAGFHGILRLPPGVDELSVVTAATDRSLRVTGLASFARARRDLPPALALGFGNLDEGAVWEATAHLAEAIDAASRRPAVPATE</sequence>
<dbReference type="CDD" id="cd07377">
    <property type="entry name" value="WHTH_GntR"/>
    <property type="match status" value="1"/>
</dbReference>
<feature type="compositionally biased region" description="Pro residues" evidence="6">
    <location>
        <begin position="94"/>
        <end position="104"/>
    </location>
</feature>
<dbReference type="Gene3D" id="3.40.640.10">
    <property type="entry name" value="Type I PLP-dependent aspartate aminotransferase-like (Major domain)"/>
    <property type="match status" value="1"/>
</dbReference>
<dbReference type="InterPro" id="IPR036390">
    <property type="entry name" value="WH_DNA-bd_sf"/>
</dbReference>
<dbReference type="InterPro" id="IPR015424">
    <property type="entry name" value="PyrdxlP-dep_Trfase"/>
</dbReference>
<dbReference type="SUPFAM" id="SSF46785">
    <property type="entry name" value="Winged helix' DNA-binding domain"/>
    <property type="match status" value="1"/>
</dbReference>
<dbReference type="Proteomes" id="UP001235133">
    <property type="component" value="Unassembled WGS sequence"/>
</dbReference>
<evidence type="ECO:0000256" key="6">
    <source>
        <dbReference type="SAM" id="MobiDB-lite"/>
    </source>
</evidence>
<dbReference type="Gene3D" id="1.10.10.10">
    <property type="entry name" value="Winged helix-like DNA-binding domain superfamily/Winged helix DNA-binding domain"/>
    <property type="match status" value="1"/>
</dbReference>
<keyword evidence="4" id="KW-0238">DNA-binding</keyword>
<dbReference type="PROSITE" id="PS50949">
    <property type="entry name" value="HTH_GNTR"/>
    <property type="match status" value="1"/>
</dbReference>
<dbReference type="GO" id="GO:0008483">
    <property type="term" value="F:transaminase activity"/>
    <property type="evidence" value="ECO:0007669"/>
    <property type="project" value="UniProtKB-KW"/>
</dbReference>
<dbReference type="InterPro" id="IPR004839">
    <property type="entry name" value="Aminotransferase_I/II_large"/>
</dbReference>
<evidence type="ECO:0000256" key="5">
    <source>
        <dbReference type="ARBA" id="ARBA00023163"/>
    </source>
</evidence>
<keyword evidence="2" id="KW-0663">Pyridoxal phosphate</keyword>
<evidence type="ECO:0000256" key="4">
    <source>
        <dbReference type="ARBA" id="ARBA00023125"/>
    </source>
</evidence>
<keyword evidence="3" id="KW-0805">Transcription regulation</keyword>
<proteinExistence type="inferred from homology"/>
<comment type="similarity">
    <text evidence="1">In the C-terminal section; belongs to the class-I pyridoxal-phosphate-dependent aminotransferase family.</text>
</comment>
<dbReference type="Pfam" id="PF00155">
    <property type="entry name" value="Aminotran_1_2"/>
    <property type="match status" value="1"/>
</dbReference>
<dbReference type="CDD" id="cd00609">
    <property type="entry name" value="AAT_like"/>
    <property type="match status" value="1"/>
</dbReference>
<keyword evidence="8" id="KW-0032">Aminotransferase</keyword>
<evidence type="ECO:0000256" key="3">
    <source>
        <dbReference type="ARBA" id="ARBA00023015"/>
    </source>
</evidence>
<evidence type="ECO:0000256" key="1">
    <source>
        <dbReference type="ARBA" id="ARBA00005384"/>
    </source>
</evidence>
<accession>A0ABU0Z6D6</accession>
<evidence type="ECO:0000313" key="8">
    <source>
        <dbReference type="EMBL" id="MDQ7880161.1"/>
    </source>
</evidence>
<evidence type="ECO:0000313" key="9">
    <source>
        <dbReference type="Proteomes" id="UP001235133"/>
    </source>
</evidence>
<gene>
    <name evidence="8" type="ORF">Q9R08_19375</name>
</gene>
<keyword evidence="9" id="KW-1185">Reference proteome</keyword>
<comment type="caution">
    <text evidence="8">The sequence shown here is derived from an EMBL/GenBank/DDBJ whole genome shotgun (WGS) entry which is preliminary data.</text>
</comment>
<keyword evidence="5" id="KW-0804">Transcription</keyword>
<dbReference type="InterPro" id="IPR015421">
    <property type="entry name" value="PyrdxlP-dep_Trfase_major"/>
</dbReference>
<dbReference type="PANTHER" id="PTHR46577:SF1">
    <property type="entry name" value="HTH-TYPE TRANSCRIPTIONAL REGULATORY PROTEIN GABR"/>
    <property type="match status" value="1"/>
</dbReference>
<dbReference type="RefSeq" id="WP_308869821.1">
    <property type="nucleotide sequence ID" value="NZ_JAVFWO010000007.1"/>
</dbReference>
<reference evidence="8 9" key="1">
    <citation type="submission" date="2023-08" db="EMBL/GenBank/DDBJ databases">
        <title>Microbacterium psychrotolerans sp. nov., a psychrotolerant bacterium isolated from soil in Heilongjiang Province, China.</title>
        <authorList>
            <person name="An P."/>
            <person name="Zhao D."/>
            <person name="Xiang H."/>
        </authorList>
    </citation>
    <scope>NUCLEOTIDE SEQUENCE [LARGE SCALE GENOMIC DNA]</scope>
    <source>
        <strain evidence="8 9">QXD-8</strain>
    </source>
</reference>
<dbReference type="EMBL" id="JAVFWO010000007">
    <property type="protein sequence ID" value="MDQ7880161.1"/>
    <property type="molecule type" value="Genomic_DNA"/>
</dbReference>
<dbReference type="PRINTS" id="PR00035">
    <property type="entry name" value="HTHGNTR"/>
</dbReference>
<dbReference type="Pfam" id="PF00392">
    <property type="entry name" value="GntR"/>
    <property type="match status" value="1"/>
</dbReference>
<dbReference type="SUPFAM" id="SSF53383">
    <property type="entry name" value="PLP-dependent transferases"/>
    <property type="match status" value="1"/>
</dbReference>
<dbReference type="InterPro" id="IPR051446">
    <property type="entry name" value="HTH_trans_reg/aminotransferase"/>
</dbReference>
<dbReference type="InterPro" id="IPR000524">
    <property type="entry name" value="Tscrpt_reg_HTH_GntR"/>
</dbReference>